<accession>A0ABS2W2C5</accession>
<protein>
    <submittedName>
        <fullName evidence="4">SPFH domain-containing protein</fullName>
    </submittedName>
</protein>
<dbReference type="SUPFAM" id="SSF117892">
    <property type="entry name" value="Band 7/SPFH domain"/>
    <property type="match status" value="1"/>
</dbReference>
<dbReference type="InterPro" id="IPR036013">
    <property type="entry name" value="Band_7/SPFH_dom_sf"/>
</dbReference>
<reference evidence="4 5" key="1">
    <citation type="submission" date="2021-02" db="EMBL/GenBank/DDBJ databases">
        <title>A novel species of genus Amphritea isolated from a fishpond in China.</title>
        <authorList>
            <person name="Lu H."/>
        </authorList>
    </citation>
    <scope>NUCLEOTIDE SEQUENCE [LARGE SCALE GENOMIC DNA]</scope>
    <source>
        <strain evidence="4 5">RP18W</strain>
    </source>
</reference>
<evidence type="ECO:0000313" key="5">
    <source>
        <dbReference type="Proteomes" id="UP000760472"/>
    </source>
</evidence>
<dbReference type="Pfam" id="PF01145">
    <property type="entry name" value="Band_7"/>
    <property type="match status" value="1"/>
</dbReference>
<gene>
    <name evidence="4" type="ORF">JW498_00535</name>
</gene>
<evidence type="ECO:0000256" key="1">
    <source>
        <dbReference type="ARBA" id="ARBA00004167"/>
    </source>
</evidence>
<name>A0ABS2W2C5_9GAMM</name>
<dbReference type="InterPro" id="IPR001107">
    <property type="entry name" value="Band_7"/>
</dbReference>
<dbReference type="Gene3D" id="3.30.479.30">
    <property type="entry name" value="Band 7 domain"/>
    <property type="match status" value="1"/>
</dbReference>
<evidence type="ECO:0000313" key="4">
    <source>
        <dbReference type="EMBL" id="MBN0985849.1"/>
    </source>
</evidence>
<evidence type="ECO:0000259" key="3">
    <source>
        <dbReference type="Pfam" id="PF01145"/>
    </source>
</evidence>
<evidence type="ECO:0000256" key="2">
    <source>
        <dbReference type="SAM" id="Coils"/>
    </source>
</evidence>
<keyword evidence="5" id="KW-1185">Reference proteome</keyword>
<organism evidence="4 5">
    <name type="scientific">Amphritea pacifica</name>
    <dbReference type="NCBI Taxonomy" id="2811233"/>
    <lineage>
        <taxon>Bacteria</taxon>
        <taxon>Pseudomonadati</taxon>
        <taxon>Pseudomonadota</taxon>
        <taxon>Gammaproteobacteria</taxon>
        <taxon>Oceanospirillales</taxon>
        <taxon>Oceanospirillaceae</taxon>
        <taxon>Amphritea</taxon>
    </lineage>
</organism>
<dbReference type="RefSeq" id="WP_205212675.1">
    <property type="nucleotide sequence ID" value="NZ_JAFFZP010000001.1"/>
</dbReference>
<comment type="subcellular location">
    <subcellularLocation>
        <location evidence="1">Membrane</location>
        <topology evidence="1">Single-pass membrane protein</topology>
    </subcellularLocation>
</comment>
<dbReference type="Proteomes" id="UP000760472">
    <property type="component" value="Unassembled WGS sequence"/>
</dbReference>
<dbReference type="EMBL" id="JAFFZP010000001">
    <property type="protein sequence ID" value="MBN0985849.1"/>
    <property type="molecule type" value="Genomic_DNA"/>
</dbReference>
<feature type="coiled-coil region" evidence="2">
    <location>
        <begin position="235"/>
        <end position="271"/>
    </location>
</feature>
<comment type="caution">
    <text evidence="4">The sequence shown here is derived from an EMBL/GenBank/DDBJ whole genome shotgun (WGS) entry which is preliminary data.</text>
</comment>
<sequence length="338" mass="38252">MFGIQFFKADAATYAIKTANGKVRRKGQGISFWYNPATASIACVPTSVQEASFIFNLQTDDFQEVRVQGQLSYRIVNPDQLAEVMNYTVSPRENRYTTEDPLRLDDRMIRFVQNRFQADIQAVKLREALKLTKQLMTNTQQGLANEPALQTLGIEVVDLSITGITPAPETVRALEAEARESILKEADDAIYLRRKAAVEQERTIREAELQTDLEVQKKEQEIKQEQVTNERNLMRARKEIEQERLQADIEAESQRIELVQLNAKNGKIEAQTQAYAIEAQLKAYQTIPVENLKAMAMGNMQADQLFAFAFDSLAQNAAKIGELNISPDLFSQLMKRAG</sequence>
<proteinExistence type="predicted"/>
<feature type="domain" description="Band 7" evidence="3">
    <location>
        <begin position="10"/>
        <end position="199"/>
    </location>
</feature>
<keyword evidence="2" id="KW-0175">Coiled coil</keyword>